<dbReference type="RefSeq" id="WP_145221109.1">
    <property type="nucleotide sequence ID" value="NZ_CP036432.1"/>
</dbReference>
<accession>A0ABX5Y2W3</accession>
<gene>
    <name evidence="1" type="ORF">TBK1r_76580</name>
</gene>
<proteinExistence type="predicted"/>
<organism evidence="1 2">
    <name type="scientific">Stieleria magnilauensis</name>
    <dbReference type="NCBI Taxonomy" id="2527963"/>
    <lineage>
        <taxon>Bacteria</taxon>
        <taxon>Pseudomonadati</taxon>
        <taxon>Planctomycetota</taxon>
        <taxon>Planctomycetia</taxon>
        <taxon>Pirellulales</taxon>
        <taxon>Pirellulaceae</taxon>
        <taxon>Stieleria</taxon>
    </lineage>
</organism>
<dbReference type="Proteomes" id="UP000318081">
    <property type="component" value="Chromosome"/>
</dbReference>
<sequence>MPQNPQFTTDDDLDLSLETLDQWETELDQFAAGIMKRLSQASGKTIDVSGLIPQSQLAAAPQAAATLADPVDTDDTDDESEAMQLLKSLREMTQ</sequence>
<keyword evidence="2" id="KW-1185">Reference proteome</keyword>
<evidence type="ECO:0000313" key="1">
    <source>
        <dbReference type="EMBL" id="QDV88623.1"/>
    </source>
</evidence>
<dbReference type="EMBL" id="CP036432">
    <property type="protein sequence ID" value="QDV88623.1"/>
    <property type="molecule type" value="Genomic_DNA"/>
</dbReference>
<evidence type="ECO:0000313" key="2">
    <source>
        <dbReference type="Proteomes" id="UP000318081"/>
    </source>
</evidence>
<protein>
    <submittedName>
        <fullName evidence="1">Uncharacterized protein</fullName>
    </submittedName>
</protein>
<reference evidence="1 2" key="1">
    <citation type="submission" date="2019-02" db="EMBL/GenBank/DDBJ databases">
        <title>Deep-cultivation of Planctomycetes and their phenomic and genomic characterization uncovers novel biology.</title>
        <authorList>
            <person name="Wiegand S."/>
            <person name="Jogler M."/>
            <person name="Boedeker C."/>
            <person name="Pinto D."/>
            <person name="Vollmers J."/>
            <person name="Rivas-Marin E."/>
            <person name="Kohn T."/>
            <person name="Peeters S.H."/>
            <person name="Heuer A."/>
            <person name="Rast P."/>
            <person name="Oberbeckmann S."/>
            <person name="Bunk B."/>
            <person name="Jeske O."/>
            <person name="Meyerdierks A."/>
            <person name="Storesund J.E."/>
            <person name="Kallscheuer N."/>
            <person name="Luecker S."/>
            <person name="Lage O.M."/>
            <person name="Pohl T."/>
            <person name="Merkel B.J."/>
            <person name="Hornburger P."/>
            <person name="Mueller R.-W."/>
            <person name="Bruemmer F."/>
            <person name="Labrenz M."/>
            <person name="Spormann A.M."/>
            <person name="Op den Camp H."/>
            <person name="Overmann J."/>
            <person name="Amann R."/>
            <person name="Jetten M.S.M."/>
            <person name="Mascher T."/>
            <person name="Medema M.H."/>
            <person name="Devos D.P."/>
            <person name="Kaster A.-K."/>
            <person name="Ovreas L."/>
            <person name="Rohde M."/>
            <person name="Galperin M.Y."/>
            <person name="Jogler C."/>
        </authorList>
    </citation>
    <scope>NUCLEOTIDE SEQUENCE [LARGE SCALE GENOMIC DNA]</scope>
    <source>
        <strain evidence="1 2">TBK1r</strain>
    </source>
</reference>
<name>A0ABX5Y2W3_9BACT</name>